<dbReference type="PROSITE" id="PS50893">
    <property type="entry name" value="ABC_TRANSPORTER_2"/>
    <property type="match status" value="1"/>
</dbReference>
<dbReference type="RefSeq" id="WP_094607343.1">
    <property type="nucleotide sequence ID" value="NZ_CP155573.1"/>
</dbReference>
<dbReference type="Pfam" id="PF00005">
    <property type="entry name" value="ABC_tran"/>
    <property type="match status" value="1"/>
</dbReference>
<dbReference type="EMBL" id="CP155573">
    <property type="protein sequence ID" value="XFO67703.1"/>
    <property type="molecule type" value="Genomic_DNA"/>
</dbReference>
<name>A0ABZ3IQG7_9FIRM</name>
<evidence type="ECO:0000313" key="8">
    <source>
        <dbReference type="Proteomes" id="UP000216752"/>
    </source>
</evidence>
<dbReference type="PANTHER" id="PTHR43820">
    <property type="entry name" value="HIGH-AFFINITY BRANCHED-CHAIN AMINO ACID TRANSPORT ATP-BINDING PROTEIN LIVF"/>
    <property type="match status" value="1"/>
</dbReference>
<evidence type="ECO:0000256" key="2">
    <source>
        <dbReference type="ARBA" id="ARBA00022448"/>
    </source>
</evidence>
<proteinExistence type="inferred from homology"/>
<dbReference type="Gene3D" id="3.40.50.300">
    <property type="entry name" value="P-loop containing nucleotide triphosphate hydrolases"/>
    <property type="match status" value="1"/>
</dbReference>
<comment type="similarity">
    <text evidence="1">Belongs to the ABC transporter superfamily.</text>
</comment>
<keyword evidence="2" id="KW-0813">Transport</keyword>
<gene>
    <name evidence="7" type="primary">livF_2</name>
    <name evidence="7" type="ORF">SPSIL_039220</name>
</gene>
<dbReference type="InterPro" id="IPR003593">
    <property type="entry name" value="AAA+_ATPase"/>
</dbReference>
<dbReference type="InterPro" id="IPR027417">
    <property type="entry name" value="P-loop_NTPase"/>
</dbReference>
<keyword evidence="8" id="KW-1185">Reference proteome</keyword>
<dbReference type="PROSITE" id="PS00211">
    <property type="entry name" value="ABC_TRANSPORTER_1"/>
    <property type="match status" value="1"/>
</dbReference>
<evidence type="ECO:0000256" key="4">
    <source>
        <dbReference type="ARBA" id="ARBA00022840"/>
    </source>
</evidence>
<dbReference type="InterPro" id="IPR017871">
    <property type="entry name" value="ABC_transporter-like_CS"/>
</dbReference>
<evidence type="ECO:0000256" key="3">
    <source>
        <dbReference type="ARBA" id="ARBA00022741"/>
    </source>
</evidence>
<dbReference type="PANTHER" id="PTHR43820:SF4">
    <property type="entry name" value="HIGH-AFFINITY BRANCHED-CHAIN AMINO ACID TRANSPORT ATP-BINDING PROTEIN LIVF"/>
    <property type="match status" value="1"/>
</dbReference>
<evidence type="ECO:0000256" key="5">
    <source>
        <dbReference type="ARBA" id="ARBA00022970"/>
    </source>
</evidence>
<keyword evidence="3" id="KW-0547">Nucleotide-binding</keyword>
<dbReference type="SMART" id="SM00382">
    <property type="entry name" value="AAA"/>
    <property type="match status" value="1"/>
</dbReference>
<keyword evidence="4 7" id="KW-0067">ATP-binding</keyword>
<dbReference type="SUPFAM" id="SSF52540">
    <property type="entry name" value="P-loop containing nucleoside triphosphate hydrolases"/>
    <property type="match status" value="1"/>
</dbReference>
<organism evidence="7 8">
    <name type="scientific">Sporomusa silvacetica DSM 10669</name>
    <dbReference type="NCBI Taxonomy" id="1123289"/>
    <lineage>
        <taxon>Bacteria</taxon>
        <taxon>Bacillati</taxon>
        <taxon>Bacillota</taxon>
        <taxon>Negativicutes</taxon>
        <taxon>Selenomonadales</taxon>
        <taxon>Sporomusaceae</taxon>
        <taxon>Sporomusa</taxon>
    </lineage>
</organism>
<sequence>MLTINMVSTAYGSIPVLKDVSLKVPRGSITCLLGSNGAGKTTMIKTILGLVPALTGEIVFGGKKINGLSTEDIVKSGIAVVPEGRRVFPKMTVWENLQIGACNIKDKAQVRSSLDKVFTLFPRLAERSSQNAGTMSGGEQQMVAMGRAMMSQPQIMLMDEPSLGLAPLMVNEIFRTIDEISKEGTTVLLIEQNGFKAIQMSHHAYLLQKGRIILESTESDPASKEKIKEVYLKHGKGGNSSESNE</sequence>
<evidence type="ECO:0000256" key="1">
    <source>
        <dbReference type="ARBA" id="ARBA00005417"/>
    </source>
</evidence>
<accession>A0ABZ3IQG7</accession>
<dbReference type="Proteomes" id="UP000216752">
    <property type="component" value="Chromosome"/>
</dbReference>
<dbReference type="CDD" id="cd03224">
    <property type="entry name" value="ABC_TM1139_LivF_branched"/>
    <property type="match status" value="1"/>
</dbReference>
<evidence type="ECO:0000313" key="7">
    <source>
        <dbReference type="EMBL" id="XFO67703.1"/>
    </source>
</evidence>
<reference evidence="7" key="1">
    <citation type="submission" date="2024-05" db="EMBL/GenBank/DDBJ databases">
        <title>Isolation and characterization of Sporomusa carbonis sp. nov., a carboxydotrophic hydrogenogen in the genus of Sporomusa isolated from a charcoal burning pile.</title>
        <authorList>
            <person name="Boeer T."/>
            <person name="Rosenbaum F."/>
            <person name="Eysell L."/>
            <person name="Mueller V."/>
            <person name="Daniel R."/>
            <person name="Poehlein A."/>
        </authorList>
    </citation>
    <scope>NUCLEOTIDE SEQUENCE [LARGE SCALE GENOMIC DNA]</scope>
    <source>
        <strain evidence="7">DSM 10669</strain>
    </source>
</reference>
<keyword evidence="5" id="KW-0029">Amino-acid transport</keyword>
<dbReference type="GO" id="GO:0005524">
    <property type="term" value="F:ATP binding"/>
    <property type="evidence" value="ECO:0007669"/>
    <property type="project" value="UniProtKB-KW"/>
</dbReference>
<feature type="domain" description="ABC transporter" evidence="6">
    <location>
        <begin position="1"/>
        <end position="234"/>
    </location>
</feature>
<protein>
    <submittedName>
        <fullName evidence="7">High-affinity branched-chain amino acid transport ATP-binding protein LivF</fullName>
    </submittedName>
</protein>
<dbReference type="InterPro" id="IPR052156">
    <property type="entry name" value="BCAA_Transport_ATP-bd_LivF"/>
</dbReference>
<dbReference type="InterPro" id="IPR003439">
    <property type="entry name" value="ABC_transporter-like_ATP-bd"/>
</dbReference>
<evidence type="ECO:0000259" key="6">
    <source>
        <dbReference type="PROSITE" id="PS50893"/>
    </source>
</evidence>